<dbReference type="AlphaFoldDB" id="A0A8A2VH39"/>
<dbReference type="PROSITE" id="PS51257">
    <property type="entry name" value="PROKAR_LIPOPROTEIN"/>
    <property type="match status" value="1"/>
</dbReference>
<dbReference type="RefSeq" id="WP_207290549.1">
    <property type="nucleotide sequence ID" value="NZ_CP071462.1"/>
</dbReference>
<evidence type="ECO:0000256" key="1">
    <source>
        <dbReference type="SAM" id="MobiDB-lite"/>
    </source>
</evidence>
<dbReference type="Gene3D" id="3.20.20.370">
    <property type="entry name" value="Glycoside hydrolase/deacetylase"/>
    <property type="match status" value="1"/>
</dbReference>
<accession>A0A8A2VH39</accession>
<keyword evidence="4" id="KW-1185">Reference proteome</keyword>
<evidence type="ECO:0000313" key="3">
    <source>
        <dbReference type="EMBL" id="QSX00832.1"/>
    </source>
</evidence>
<reference evidence="3 4" key="1">
    <citation type="submission" date="2021-03" db="EMBL/GenBank/DDBJ databases">
        <title>Haloterrigena longa sp. nov. and Haloterrigena limicola sp. nov., extremely halophilic archaea isolated from a salt lake.</title>
        <authorList>
            <person name="Henglin C."/>
        </authorList>
    </citation>
    <scope>NUCLEOTIDE SEQUENCE [LARGE SCALE GENOMIC DNA]</scope>
    <source>
        <strain evidence="3 4">KZCA68</strain>
    </source>
</reference>
<sequence length="397" mass="43212">MKRRAYLTTAAAVTFAGCSALSDSETAEDDGNGNGDDSGNGGNGSSEPVDEEPGSFDDFEDLSNWTVMAGSLSPDEDRAYVGSQSGRMEVGADDDRAMIKREFDSPRDLSTEFPAFAFTSDSDVAPVVQLWDENEDHVMLQCRIEPDQPFAPYDLGLIDIVGEPDMSSIVHAKISVWAPNSEPTLWVDDFQFVGRPDTGTVMLQFPDETIALDAAERLAEHDLPATTFVSTDYVGSSGRPSLEELETLQDEGWTIASSGARGRDLTQLDADAQEAEISGAVDWLTEHGFDAGAFSYPLNNYDETSIDLVEEYHDIGFVAGYTGHGNVTNPQIVPRNTNPSADEADKLIEWTAELGTITTLSFRTLESLEEALPEVLDFADELEFVTPADVASDYRHE</sequence>
<dbReference type="InterPro" id="IPR002509">
    <property type="entry name" value="NODB_dom"/>
</dbReference>
<proteinExistence type="predicted"/>
<evidence type="ECO:0000259" key="2">
    <source>
        <dbReference type="Pfam" id="PF01522"/>
    </source>
</evidence>
<evidence type="ECO:0000313" key="4">
    <source>
        <dbReference type="Proteomes" id="UP000663203"/>
    </source>
</evidence>
<dbReference type="CDD" id="cd10970">
    <property type="entry name" value="CE4_DAC_u1_6s"/>
    <property type="match status" value="1"/>
</dbReference>
<feature type="region of interest" description="Disordered" evidence="1">
    <location>
        <begin position="18"/>
        <end position="60"/>
    </location>
</feature>
<gene>
    <name evidence="3" type="ORF">J0X25_07700</name>
</gene>
<dbReference type="GO" id="GO:0016810">
    <property type="term" value="F:hydrolase activity, acting on carbon-nitrogen (but not peptide) bonds"/>
    <property type="evidence" value="ECO:0007669"/>
    <property type="project" value="InterPro"/>
</dbReference>
<name>A0A8A2VH39_9EURY</name>
<feature type="compositionally biased region" description="Acidic residues" evidence="1">
    <location>
        <begin position="48"/>
        <end position="60"/>
    </location>
</feature>
<dbReference type="EMBL" id="CP071462">
    <property type="protein sequence ID" value="QSX00832.1"/>
    <property type="molecule type" value="Genomic_DNA"/>
</dbReference>
<organism evidence="3 4">
    <name type="scientific">Haloterrigena alkaliphila</name>
    <dbReference type="NCBI Taxonomy" id="2816475"/>
    <lineage>
        <taxon>Archaea</taxon>
        <taxon>Methanobacteriati</taxon>
        <taxon>Methanobacteriota</taxon>
        <taxon>Stenosarchaea group</taxon>
        <taxon>Halobacteria</taxon>
        <taxon>Halobacteriales</taxon>
        <taxon>Natrialbaceae</taxon>
        <taxon>Haloterrigena</taxon>
    </lineage>
</organism>
<dbReference type="SUPFAM" id="SSF88713">
    <property type="entry name" value="Glycoside hydrolase/deacetylase"/>
    <property type="match status" value="1"/>
</dbReference>
<dbReference type="KEGG" id="hakz:J0X25_07700"/>
<dbReference type="Proteomes" id="UP000663203">
    <property type="component" value="Chromosome"/>
</dbReference>
<dbReference type="InterPro" id="IPR011330">
    <property type="entry name" value="Glyco_hydro/deAcase_b/a-brl"/>
</dbReference>
<feature type="domain" description="NodB homology" evidence="2">
    <location>
        <begin position="210"/>
        <end position="311"/>
    </location>
</feature>
<dbReference type="GeneID" id="63187179"/>
<dbReference type="Pfam" id="PF01522">
    <property type="entry name" value="Polysacc_deac_1"/>
    <property type="match status" value="1"/>
</dbReference>
<dbReference type="GO" id="GO:0005975">
    <property type="term" value="P:carbohydrate metabolic process"/>
    <property type="evidence" value="ECO:0007669"/>
    <property type="project" value="InterPro"/>
</dbReference>
<feature type="compositionally biased region" description="Gly residues" evidence="1">
    <location>
        <begin position="32"/>
        <end position="44"/>
    </location>
</feature>
<protein>
    <submittedName>
        <fullName evidence="3">Polysaccharide deacetylase family protein</fullName>
    </submittedName>
</protein>